<feature type="compositionally biased region" description="Low complexity" evidence="1">
    <location>
        <begin position="70"/>
        <end position="94"/>
    </location>
</feature>
<dbReference type="PROSITE" id="PS51257">
    <property type="entry name" value="PROKAR_LIPOPROTEIN"/>
    <property type="match status" value="1"/>
</dbReference>
<protein>
    <submittedName>
        <fullName evidence="3">Uncharacterized protein</fullName>
    </submittedName>
</protein>
<evidence type="ECO:0000256" key="2">
    <source>
        <dbReference type="SAM" id="SignalP"/>
    </source>
</evidence>
<proteinExistence type="predicted"/>
<evidence type="ECO:0000256" key="1">
    <source>
        <dbReference type="SAM" id="MobiDB-lite"/>
    </source>
</evidence>
<feature type="chain" id="PRO_5047473834" evidence="2">
    <location>
        <begin position="40"/>
        <end position="240"/>
    </location>
</feature>
<dbReference type="Proteomes" id="UP001500037">
    <property type="component" value="Unassembled WGS sequence"/>
</dbReference>
<organism evidence="3 4">
    <name type="scientific">Kitasatospora nipponensis</name>
    <dbReference type="NCBI Taxonomy" id="258049"/>
    <lineage>
        <taxon>Bacteria</taxon>
        <taxon>Bacillati</taxon>
        <taxon>Actinomycetota</taxon>
        <taxon>Actinomycetes</taxon>
        <taxon>Kitasatosporales</taxon>
        <taxon>Streptomycetaceae</taxon>
        <taxon>Kitasatospora</taxon>
    </lineage>
</organism>
<sequence length="240" mass="23798">MSGGRREGRSRGGSAGALALVSAAAVLLLAACAAASGSAAGSGSGVPSAAGTVFVVTADPRASAGPASMVPAPVTSTPVSSTTTPPVPVSSAPTPSQPPGADVVSAAVQRVAPALQQAFPDAYADAAADLDGGRVVVYRLPGHPEVESAARSAAQGVAVAFVDARYGFRSMSRLRERITSDTAYWQQQGVKLVSVGATDGTAVQAVVGTYLGSADEQRLFDARYGAGAVSVRAQRPGIGF</sequence>
<feature type="region of interest" description="Disordered" evidence="1">
    <location>
        <begin position="63"/>
        <end position="101"/>
    </location>
</feature>
<comment type="caution">
    <text evidence="3">The sequence shown here is derived from an EMBL/GenBank/DDBJ whole genome shotgun (WGS) entry which is preliminary data.</text>
</comment>
<reference evidence="3 4" key="1">
    <citation type="journal article" date="2019" name="Int. J. Syst. Evol. Microbiol.">
        <title>The Global Catalogue of Microorganisms (GCM) 10K type strain sequencing project: providing services to taxonomists for standard genome sequencing and annotation.</title>
        <authorList>
            <consortium name="The Broad Institute Genomics Platform"/>
            <consortium name="The Broad Institute Genome Sequencing Center for Infectious Disease"/>
            <person name="Wu L."/>
            <person name="Ma J."/>
        </authorList>
    </citation>
    <scope>NUCLEOTIDE SEQUENCE [LARGE SCALE GENOMIC DNA]</scope>
    <source>
        <strain evidence="3 4">JCM 13004</strain>
    </source>
</reference>
<feature type="signal peptide" evidence="2">
    <location>
        <begin position="1"/>
        <end position="39"/>
    </location>
</feature>
<evidence type="ECO:0000313" key="3">
    <source>
        <dbReference type="EMBL" id="GAA1272544.1"/>
    </source>
</evidence>
<keyword evidence="4" id="KW-1185">Reference proteome</keyword>
<accession>A0ABN1WZ14</accession>
<evidence type="ECO:0000313" key="4">
    <source>
        <dbReference type="Proteomes" id="UP001500037"/>
    </source>
</evidence>
<dbReference type="EMBL" id="BAAALF010000230">
    <property type="protein sequence ID" value="GAA1272544.1"/>
    <property type="molecule type" value="Genomic_DNA"/>
</dbReference>
<dbReference type="RefSeq" id="WP_344446305.1">
    <property type="nucleotide sequence ID" value="NZ_BAAALF010000230.1"/>
</dbReference>
<keyword evidence="2" id="KW-0732">Signal</keyword>
<name>A0ABN1WZ14_9ACTN</name>
<gene>
    <name evidence="3" type="ORF">GCM10009665_70670</name>
</gene>